<evidence type="ECO:0008006" key="5">
    <source>
        <dbReference type="Google" id="ProtNLM"/>
    </source>
</evidence>
<proteinExistence type="inferred from homology"/>
<protein>
    <recommendedName>
        <fullName evidence="5">Phytanoyl-CoA dioxygenase</fullName>
    </recommendedName>
</protein>
<keyword evidence="4" id="KW-1185">Reference proteome</keyword>
<evidence type="ECO:0000313" key="3">
    <source>
        <dbReference type="EMBL" id="ORX67426.1"/>
    </source>
</evidence>
<evidence type="ECO:0000256" key="1">
    <source>
        <dbReference type="ARBA" id="ARBA00001962"/>
    </source>
</evidence>
<evidence type="ECO:0000313" key="4">
    <source>
        <dbReference type="Proteomes" id="UP000193922"/>
    </source>
</evidence>
<reference evidence="3 4" key="1">
    <citation type="submission" date="2016-07" db="EMBL/GenBank/DDBJ databases">
        <title>Pervasive Adenine N6-methylation of Active Genes in Fungi.</title>
        <authorList>
            <consortium name="DOE Joint Genome Institute"/>
            <person name="Mondo S.J."/>
            <person name="Dannebaum R.O."/>
            <person name="Kuo R.C."/>
            <person name="Labutti K."/>
            <person name="Haridas S."/>
            <person name="Kuo A."/>
            <person name="Salamov A."/>
            <person name="Ahrendt S.R."/>
            <person name="Lipzen A."/>
            <person name="Sullivan W."/>
            <person name="Andreopoulos W.B."/>
            <person name="Clum A."/>
            <person name="Lindquist E."/>
            <person name="Daum C."/>
            <person name="Ramamoorthy G.K."/>
            <person name="Gryganskyi A."/>
            <person name="Culley D."/>
            <person name="Magnuson J.K."/>
            <person name="James T.Y."/>
            <person name="O'Malley M.A."/>
            <person name="Stajich J.E."/>
            <person name="Spatafora J.W."/>
            <person name="Visel A."/>
            <person name="Grigoriev I.V."/>
        </authorList>
    </citation>
    <scope>NUCLEOTIDE SEQUENCE [LARGE SCALE GENOMIC DNA]</scope>
    <source>
        <strain evidence="3 4">ATCC 12442</strain>
    </source>
</reference>
<dbReference type="STRING" id="61395.A0A1Y1W2E1"/>
<dbReference type="Proteomes" id="UP000193922">
    <property type="component" value="Unassembled WGS sequence"/>
</dbReference>
<dbReference type="EMBL" id="MCFD01000012">
    <property type="protein sequence ID" value="ORX67426.1"/>
    <property type="molecule type" value="Genomic_DNA"/>
</dbReference>
<dbReference type="PANTHER" id="PTHR20883">
    <property type="entry name" value="PHYTANOYL-COA DIOXYGENASE DOMAIN CONTAINING 1"/>
    <property type="match status" value="1"/>
</dbReference>
<dbReference type="Gene3D" id="2.60.120.620">
    <property type="entry name" value="q2cbj1_9rhob like domain"/>
    <property type="match status" value="1"/>
</dbReference>
<dbReference type="PANTHER" id="PTHR20883:SF46">
    <property type="entry name" value="PHYTANOYL-COA HYDROXYLASE"/>
    <property type="match status" value="1"/>
</dbReference>
<accession>A0A1Y1W2E1</accession>
<name>A0A1Y1W2E1_9FUNG</name>
<dbReference type="OrthoDB" id="445007at2759"/>
<dbReference type="InterPro" id="IPR008775">
    <property type="entry name" value="Phytyl_CoA_dOase-like"/>
</dbReference>
<comment type="similarity">
    <text evidence="2">Belongs to the PhyH family.</text>
</comment>
<comment type="caution">
    <text evidence="3">The sequence shown here is derived from an EMBL/GenBank/DDBJ whole genome shotgun (WGS) entry which is preliminary data.</text>
</comment>
<dbReference type="AlphaFoldDB" id="A0A1Y1W2E1"/>
<dbReference type="GeneID" id="63804864"/>
<gene>
    <name evidence="3" type="ORF">DL89DRAFT_269245</name>
</gene>
<organism evidence="3 4">
    <name type="scientific">Linderina pennispora</name>
    <dbReference type="NCBI Taxonomy" id="61395"/>
    <lineage>
        <taxon>Eukaryota</taxon>
        <taxon>Fungi</taxon>
        <taxon>Fungi incertae sedis</taxon>
        <taxon>Zoopagomycota</taxon>
        <taxon>Kickxellomycotina</taxon>
        <taxon>Kickxellomycetes</taxon>
        <taxon>Kickxellales</taxon>
        <taxon>Kickxellaceae</taxon>
        <taxon>Linderina</taxon>
    </lineage>
</organism>
<dbReference type="SUPFAM" id="SSF51197">
    <property type="entry name" value="Clavaminate synthase-like"/>
    <property type="match status" value="1"/>
</dbReference>
<dbReference type="Pfam" id="PF05721">
    <property type="entry name" value="PhyH"/>
    <property type="match status" value="1"/>
</dbReference>
<dbReference type="RefSeq" id="XP_040741313.1">
    <property type="nucleotide sequence ID" value="XM_040888216.1"/>
</dbReference>
<comment type="cofactor">
    <cofactor evidence="1">
        <name>Fe cation</name>
        <dbReference type="ChEBI" id="CHEBI:24875"/>
    </cofactor>
</comment>
<sequence length="226" mass="25265">MLTREQVQFYAEHGYLIVEGFLTEREIGLYREESELLVNHCYECGDLVDSWGCIVEPLGSGYLDTAQITNTVRSDRSFYEQARSQIHKGDLVTCTLLKYGQCAMQLLNKTDTAYLLNEQYIVKPPRSKTKFEWHQDILYFKPEERKHAIVSAWSPLDNVSEGNGTVCVEPNKRSGKQPFWANMAAGSVLFMDGRLRHCSSGNTSANSLAAPVVNSSGGLVAFGVPV</sequence>
<evidence type="ECO:0000256" key="2">
    <source>
        <dbReference type="ARBA" id="ARBA00005830"/>
    </source>
</evidence>